<feature type="compositionally biased region" description="Basic and acidic residues" evidence="7">
    <location>
        <begin position="160"/>
        <end position="170"/>
    </location>
</feature>
<feature type="compositionally biased region" description="Basic and acidic residues" evidence="7">
    <location>
        <begin position="753"/>
        <end position="772"/>
    </location>
</feature>
<dbReference type="PROSITE" id="PS51321">
    <property type="entry name" value="TFIIS_CENTRAL"/>
    <property type="match status" value="1"/>
</dbReference>
<dbReference type="EMBL" id="PDLM01000006">
    <property type="protein sequence ID" value="RDW75462.1"/>
    <property type="molecule type" value="Genomic_DNA"/>
</dbReference>
<feature type="region of interest" description="Disordered" evidence="7">
    <location>
        <begin position="489"/>
        <end position="541"/>
    </location>
</feature>
<sequence>MAGKQYHASSCSRRRKVPGNSTPAASGNMRLTTFHADEPRRSVRATKGQHTKKDDELPVPEPAKKRSKKNAKKAEEEEATPEAEIIRCVCGARETHEEDDEPWIACDNCQAWQHNVCMGISTFDEDVPDSYLCEMCSPPAHKELLDGITKGIKVWEDRRRAYEKSQEKPAKKGGKKAKQNKRTSDPKSELSTNGKAKSPSVPAPEKKEKKETTRAGKRKDGPSEAESASKVRKVSNSTPGPAAKSPVSDLPTKINDLEHARQGPAKLLQKSLLATIPDAVNHGIYRLHPDDTIELKAERLAIQVEDAIFKAHPNTSAYGSQSRAVVANIKGNQELCNNLLIGTLTPHNLAVMETDQMASKELQRQRAEMKAKSDKQSIMITDDGPRVRRTHKGEEIVEQDTFAVPSDISTATRIRREADPNGDMATRSRENSPGDEVELPDNIDDYRSQDNIRANATPKDPLKVDTKSKPAVRKQSSVQDFDIKTIFSSVQSPTGGQHVRKPSLASNAPPVNGPGVDPEIDKMLEDDGNDSPPYSPAEYSSDPDVVWRGSLTMDTVAQFTAIAKHVGGADLSRQPFTWTDVLHRELRVAGRIAEDKANEYLCGLRWSQNTDLVVISLTPTGEAGIPAHEALFNYFRDKKRYGVFSPKSPGNVRDTYLIPVPASPASLPDFMENLEGHKLTGERPDPVMLIALVIRHDWQPTEQRGAGFDGAQEAQSPSVMTHPHRQMSVSGTGPSMSPIVPQGAFQSPAPSTHSEEAQRRHAQEEQRRRDQAEGEATAARILGTFIHAPTVHFLMPQAFHMRSIEWEVIRDIFQKDSKAQHDLAHLSQLLEQQGPRAQ</sequence>
<dbReference type="Proteomes" id="UP000256645">
    <property type="component" value="Unassembled WGS sequence"/>
</dbReference>
<proteinExistence type="inferred from homology"/>
<evidence type="ECO:0000256" key="6">
    <source>
        <dbReference type="ARBA" id="ARBA00022833"/>
    </source>
</evidence>
<evidence type="ECO:0000259" key="8">
    <source>
        <dbReference type="PROSITE" id="PS51321"/>
    </source>
</evidence>
<organism evidence="9 10">
    <name type="scientific">Coleophoma cylindrospora</name>
    <dbReference type="NCBI Taxonomy" id="1849047"/>
    <lineage>
        <taxon>Eukaryota</taxon>
        <taxon>Fungi</taxon>
        <taxon>Dikarya</taxon>
        <taxon>Ascomycota</taxon>
        <taxon>Pezizomycotina</taxon>
        <taxon>Leotiomycetes</taxon>
        <taxon>Helotiales</taxon>
        <taxon>Dermateaceae</taxon>
        <taxon>Coleophoma</taxon>
    </lineage>
</organism>
<feature type="compositionally biased region" description="Basic residues" evidence="7">
    <location>
        <begin position="171"/>
        <end position="181"/>
    </location>
</feature>
<protein>
    <recommendedName>
        <fullName evidence="3">Transcription factor BYE1</fullName>
    </recommendedName>
</protein>
<dbReference type="PANTHER" id="PTHR11477">
    <property type="entry name" value="TRANSCRIPTION FACTOR S-II ZINC FINGER DOMAIN-CONTAINING PROTEIN"/>
    <property type="match status" value="1"/>
</dbReference>
<dbReference type="SMART" id="SM00510">
    <property type="entry name" value="TFS2M"/>
    <property type="match status" value="1"/>
</dbReference>
<feature type="region of interest" description="Disordered" evidence="7">
    <location>
        <begin position="1"/>
        <end position="82"/>
    </location>
</feature>
<dbReference type="InterPro" id="IPR012921">
    <property type="entry name" value="SPOC_C"/>
</dbReference>
<dbReference type="GO" id="GO:0006362">
    <property type="term" value="P:transcription elongation by RNA polymerase I"/>
    <property type="evidence" value="ECO:0007669"/>
    <property type="project" value="TreeGrafter"/>
</dbReference>
<keyword evidence="4" id="KW-0479">Metal-binding</keyword>
<dbReference type="OrthoDB" id="79252at2759"/>
<dbReference type="STRING" id="1849047.A0A3D8RMY7"/>
<comment type="caution">
    <text evidence="9">The sequence shown here is derived from an EMBL/GenBank/DDBJ whole genome shotgun (WGS) entry which is preliminary data.</text>
</comment>
<dbReference type="GO" id="GO:0005634">
    <property type="term" value="C:nucleus"/>
    <property type="evidence" value="ECO:0007669"/>
    <property type="project" value="TreeGrafter"/>
</dbReference>
<evidence type="ECO:0000256" key="3">
    <source>
        <dbReference type="ARBA" id="ARBA00021616"/>
    </source>
</evidence>
<comment type="function">
    <text evidence="1">Negative regulator of transcription elongation.</text>
</comment>
<dbReference type="CDD" id="cd21538">
    <property type="entry name" value="SPOC_TFIIS"/>
    <property type="match status" value="1"/>
</dbReference>
<evidence type="ECO:0000256" key="7">
    <source>
        <dbReference type="SAM" id="MobiDB-lite"/>
    </source>
</evidence>
<evidence type="ECO:0000256" key="4">
    <source>
        <dbReference type="ARBA" id="ARBA00022723"/>
    </source>
</evidence>
<dbReference type="GO" id="GO:0001139">
    <property type="term" value="F:RNA polymerase II complex recruiting activity"/>
    <property type="evidence" value="ECO:0007669"/>
    <property type="project" value="TreeGrafter"/>
</dbReference>
<dbReference type="Pfam" id="PF20826">
    <property type="entry name" value="PHD_5"/>
    <property type="match status" value="1"/>
</dbReference>
<dbReference type="InterPro" id="IPR013083">
    <property type="entry name" value="Znf_RING/FYVE/PHD"/>
</dbReference>
<evidence type="ECO:0000256" key="2">
    <source>
        <dbReference type="ARBA" id="ARBA00011050"/>
    </source>
</evidence>
<dbReference type="GO" id="GO:0031440">
    <property type="term" value="P:regulation of mRNA 3'-end processing"/>
    <property type="evidence" value="ECO:0007669"/>
    <property type="project" value="TreeGrafter"/>
</dbReference>
<feature type="compositionally biased region" description="Acidic residues" evidence="7">
    <location>
        <begin position="433"/>
        <end position="443"/>
    </location>
</feature>
<feature type="domain" description="TFIIS central" evidence="8">
    <location>
        <begin position="260"/>
        <end position="385"/>
    </location>
</feature>
<dbReference type="InterPro" id="IPR019786">
    <property type="entry name" value="Zinc_finger_PHD-type_CS"/>
</dbReference>
<dbReference type="GO" id="GO:0008270">
    <property type="term" value="F:zinc ion binding"/>
    <property type="evidence" value="ECO:0007669"/>
    <property type="project" value="UniProtKB-KW"/>
</dbReference>
<feature type="region of interest" description="Disordered" evidence="7">
    <location>
        <begin position="703"/>
        <end position="775"/>
    </location>
</feature>
<feature type="region of interest" description="Disordered" evidence="7">
    <location>
        <begin position="408"/>
        <end position="477"/>
    </location>
</feature>
<evidence type="ECO:0000256" key="5">
    <source>
        <dbReference type="ARBA" id="ARBA00022771"/>
    </source>
</evidence>
<keyword evidence="5" id="KW-0863">Zinc-finger</keyword>
<feature type="region of interest" description="Disordered" evidence="7">
    <location>
        <begin position="160"/>
        <end position="250"/>
    </location>
</feature>
<dbReference type="InterPro" id="IPR003618">
    <property type="entry name" value="TFIIS_cen_dom"/>
</dbReference>
<feature type="compositionally biased region" description="Polar residues" evidence="7">
    <location>
        <begin position="19"/>
        <end position="31"/>
    </location>
</feature>
<dbReference type="GO" id="GO:0031564">
    <property type="term" value="P:transcription antitermination"/>
    <property type="evidence" value="ECO:0007669"/>
    <property type="project" value="TreeGrafter"/>
</dbReference>
<evidence type="ECO:0000256" key="1">
    <source>
        <dbReference type="ARBA" id="ARBA00002311"/>
    </source>
</evidence>
<gene>
    <name evidence="9" type="ORF">BP6252_06604</name>
</gene>
<comment type="similarity">
    <text evidence="2">Belongs to the BYE1 family.</text>
</comment>
<dbReference type="SMART" id="SM00249">
    <property type="entry name" value="PHD"/>
    <property type="match status" value="1"/>
</dbReference>
<keyword evidence="10" id="KW-1185">Reference proteome</keyword>
<keyword evidence="6" id="KW-0862">Zinc</keyword>
<dbReference type="Gene3D" id="1.10.472.30">
    <property type="entry name" value="Transcription elongation factor S-II, central domain"/>
    <property type="match status" value="1"/>
</dbReference>
<dbReference type="SUPFAM" id="SSF57903">
    <property type="entry name" value="FYVE/PHD zinc finger"/>
    <property type="match status" value="1"/>
</dbReference>
<dbReference type="Pfam" id="PF23257">
    <property type="entry name" value="DUF7071"/>
    <property type="match status" value="1"/>
</dbReference>
<reference evidence="9 10" key="1">
    <citation type="journal article" date="2018" name="IMA Fungus">
        <title>IMA Genome-F 9: Draft genome sequence of Annulohypoxylon stygium, Aspergillus mulundensis, Berkeleyomyces basicola (syn. Thielaviopsis basicola), Ceratocystis smalleyi, two Cercospora beticola strains, Coleophoma cylindrospora, Fusarium fracticaudum, Phialophora cf. hyalina, and Morchella septimelata.</title>
        <authorList>
            <person name="Wingfield B.D."/>
            <person name="Bills G.F."/>
            <person name="Dong Y."/>
            <person name="Huang W."/>
            <person name="Nel W.J."/>
            <person name="Swalarsk-Parry B.S."/>
            <person name="Vaghefi N."/>
            <person name="Wilken P.M."/>
            <person name="An Z."/>
            <person name="de Beer Z.W."/>
            <person name="De Vos L."/>
            <person name="Chen L."/>
            <person name="Duong T.A."/>
            <person name="Gao Y."/>
            <person name="Hammerbacher A."/>
            <person name="Kikkert J.R."/>
            <person name="Li Y."/>
            <person name="Li H."/>
            <person name="Li K."/>
            <person name="Li Q."/>
            <person name="Liu X."/>
            <person name="Ma X."/>
            <person name="Naidoo K."/>
            <person name="Pethybridge S.J."/>
            <person name="Sun J."/>
            <person name="Steenkamp E.T."/>
            <person name="van der Nest M.A."/>
            <person name="van Wyk S."/>
            <person name="Wingfield M.J."/>
            <person name="Xiong C."/>
            <person name="Yue Q."/>
            <person name="Zhang X."/>
        </authorList>
    </citation>
    <scope>NUCLEOTIDE SEQUENCE [LARGE SCALE GENOMIC DNA]</scope>
    <source>
        <strain evidence="9 10">BP6252</strain>
    </source>
</reference>
<dbReference type="GO" id="GO:0000977">
    <property type="term" value="F:RNA polymerase II transcription regulatory region sequence-specific DNA binding"/>
    <property type="evidence" value="ECO:0007669"/>
    <property type="project" value="TreeGrafter"/>
</dbReference>
<dbReference type="SUPFAM" id="SSF46942">
    <property type="entry name" value="Elongation factor TFIIS domain 2"/>
    <property type="match status" value="1"/>
</dbReference>
<feature type="compositionally biased region" description="Basic and acidic residues" evidence="7">
    <location>
        <begin position="204"/>
        <end position="222"/>
    </location>
</feature>
<dbReference type="InterPro" id="IPR001965">
    <property type="entry name" value="Znf_PHD"/>
</dbReference>
<dbReference type="Pfam" id="PF07500">
    <property type="entry name" value="TFIIS_M"/>
    <property type="match status" value="1"/>
</dbReference>
<evidence type="ECO:0000313" key="9">
    <source>
        <dbReference type="EMBL" id="RDW75462.1"/>
    </source>
</evidence>
<dbReference type="InterPro" id="IPR011011">
    <property type="entry name" value="Znf_FYVE_PHD"/>
</dbReference>
<dbReference type="Pfam" id="PF07744">
    <property type="entry name" value="SPOC"/>
    <property type="match status" value="1"/>
</dbReference>
<dbReference type="PANTHER" id="PTHR11477:SF11">
    <property type="entry name" value="TRANSCRIPTION FACTOR BYE1"/>
    <property type="match status" value="1"/>
</dbReference>
<accession>A0A3D8RMY7</accession>
<evidence type="ECO:0000313" key="10">
    <source>
        <dbReference type="Proteomes" id="UP000256645"/>
    </source>
</evidence>
<dbReference type="PROSITE" id="PS01359">
    <property type="entry name" value="ZF_PHD_1"/>
    <property type="match status" value="1"/>
</dbReference>
<dbReference type="InterPro" id="IPR036575">
    <property type="entry name" value="TFIIS_cen_dom_sf"/>
</dbReference>
<dbReference type="Gene3D" id="3.30.40.10">
    <property type="entry name" value="Zinc/RING finger domain, C3HC4 (zinc finger)"/>
    <property type="match status" value="1"/>
</dbReference>
<dbReference type="AlphaFoldDB" id="A0A3D8RMY7"/>
<dbReference type="InterPro" id="IPR055499">
    <property type="entry name" value="DUF7071"/>
</dbReference>
<dbReference type="GO" id="GO:0006368">
    <property type="term" value="P:transcription elongation by RNA polymerase II"/>
    <property type="evidence" value="ECO:0007669"/>
    <property type="project" value="TreeGrafter"/>
</dbReference>
<name>A0A3D8RMY7_9HELO</name>